<dbReference type="InterPro" id="IPR008201">
    <property type="entry name" value="HepT-like"/>
</dbReference>
<dbReference type="GO" id="GO:0110001">
    <property type="term" value="C:toxin-antitoxin complex"/>
    <property type="evidence" value="ECO:0007669"/>
    <property type="project" value="InterPro"/>
</dbReference>
<evidence type="ECO:0000256" key="3">
    <source>
        <dbReference type="ARBA" id="ARBA00022801"/>
    </source>
</evidence>
<organism evidence="5 6">
    <name type="scientific">Candidatus Reconcilbacillus cellulovorans</name>
    <dbReference type="NCBI Taxonomy" id="1906605"/>
    <lineage>
        <taxon>Bacteria</taxon>
        <taxon>Bacillati</taxon>
        <taxon>Bacillota</taxon>
        <taxon>Bacilli</taxon>
        <taxon>Bacillales</taxon>
        <taxon>Paenibacillaceae</taxon>
        <taxon>Candidatus Reconcilbacillus</taxon>
    </lineage>
</organism>
<dbReference type="GO" id="GO:0004540">
    <property type="term" value="F:RNA nuclease activity"/>
    <property type="evidence" value="ECO:0007669"/>
    <property type="project" value="InterPro"/>
</dbReference>
<comment type="caution">
    <text evidence="5">The sequence shown here is derived from an EMBL/GenBank/DDBJ whole genome shotgun (WGS) entry which is preliminary data.</text>
</comment>
<dbReference type="InterPro" id="IPR037038">
    <property type="entry name" value="HepT-like_sf"/>
</dbReference>
<reference evidence="5 6" key="1">
    <citation type="submission" date="2016-12" db="EMBL/GenBank/DDBJ databases">
        <title>Candidatus Reconcilibacillus cellulovorans genome.</title>
        <authorList>
            <person name="Kolinko S."/>
            <person name="Wu Y.-W."/>
            <person name="Tachea F."/>
            <person name="Denzel E."/>
            <person name="Hiras J."/>
            <person name="Baecker N."/>
            <person name="Chan L.J."/>
            <person name="Eichorst S.A."/>
            <person name="Frey D."/>
            <person name="Adams P.D."/>
            <person name="Pray T."/>
            <person name="Tanjore D."/>
            <person name="Petzold C.J."/>
            <person name="Gladden J.M."/>
            <person name="Simmons B.A."/>
            <person name="Singer S.W."/>
        </authorList>
    </citation>
    <scope>NUCLEOTIDE SEQUENCE [LARGE SCALE GENOMIC DNA]</scope>
    <source>
        <strain evidence="5">JTherm</strain>
    </source>
</reference>
<comment type="similarity">
    <text evidence="4">Belongs to the HepT RNase toxin family.</text>
</comment>
<evidence type="ECO:0000256" key="2">
    <source>
        <dbReference type="ARBA" id="ARBA00022722"/>
    </source>
</evidence>
<dbReference type="EMBL" id="MOXJ01000009">
    <property type="protein sequence ID" value="PDO10776.1"/>
    <property type="molecule type" value="Genomic_DNA"/>
</dbReference>
<keyword evidence="1" id="KW-1277">Toxin-antitoxin system</keyword>
<sequence length="94" mass="10724">MDAVLNKAAVVERCVRRVREEYRNDPARLNDPTVQDSIIISVDTAKRMKAMVGFRNIAIHDDQKVNLDIVRNIVERHLGDLIDFSNTIVRALVP</sequence>
<evidence type="ECO:0000313" key="5">
    <source>
        <dbReference type="EMBL" id="PDO10776.1"/>
    </source>
</evidence>
<dbReference type="GO" id="GO:0016787">
    <property type="term" value="F:hydrolase activity"/>
    <property type="evidence" value="ECO:0007669"/>
    <property type="project" value="UniProtKB-KW"/>
</dbReference>
<evidence type="ECO:0008006" key="7">
    <source>
        <dbReference type="Google" id="ProtNLM"/>
    </source>
</evidence>
<proteinExistence type="inferred from homology"/>
<dbReference type="Proteomes" id="UP000243688">
    <property type="component" value="Unassembled WGS sequence"/>
</dbReference>
<dbReference type="Pfam" id="PF01934">
    <property type="entry name" value="HepT-like"/>
    <property type="match status" value="1"/>
</dbReference>
<protein>
    <recommendedName>
        <fullName evidence="7">DUF86 domain-containing protein</fullName>
    </recommendedName>
</protein>
<name>A0A2A6E1T6_9BACL</name>
<evidence type="ECO:0000313" key="6">
    <source>
        <dbReference type="Proteomes" id="UP000243688"/>
    </source>
</evidence>
<dbReference type="Gene3D" id="1.20.120.580">
    <property type="entry name" value="bsu32300-like"/>
    <property type="match status" value="1"/>
</dbReference>
<keyword evidence="2" id="KW-0540">Nuclease</keyword>
<dbReference type="AlphaFoldDB" id="A0A2A6E1T6"/>
<evidence type="ECO:0000256" key="4">
    <source>
        <dbReference type="ARBA" id="ARBA00024207"/>
    </source>
</evidence>
<accession>A0A2A6E1T6</accession>
<evidence type="ECO:0000256" key="1">
    <source>
        <dbReference type="ARBA" id="ARBA00022649"/>
    </source>
</evidence>
<keyword evidence="3" id="KW-0378">Hydrolase</keyword>
<gene>
    <name evidence="5" type="ORF">BLM47_05440</name>
</gene>